<protein>
    <submittedName>
        <fullName evidence="2">Uncharacterized protein</fullName>
    </submittedName>
</protein>
<name>A0A7S2NPE9_9EUKA</name>
<evidence type="ECO:0000313" key="2">
    <source>
        <dbReference type="EMBL" id="CAD9550488.1"/>
    </source>
</evidence>
<proteinExistence type="predicted"/>
<evidence type="ECO:0000256" key="1">
    <source>
        <dbReference type="SAM" id="MobiDB-lite"/>
    </source>
</evidence>
<organism evidence="2">
    <name type="scientific">Haptolina brevifila</name>
    <dbReference type="NCBI Taxonomy" id="156173"/>
    <lineage>
        <taxon>Eukaryota</taxon>
        <taxon>Haptista</taxon>
        <taxon>Haptophyta</taxon>
        <taxon>Prymnesiophyceae</taxon>
        <taxon>Prymnesiales</taxon>
        <taxon>Prymnesiaceae</taxon>
        <taxon>Haptolina</taxon>
    </lineage>
</organism>
<feature type="region of interest" description="Disordered" evidence="1">
    <location>
        <begin position="40"/>
        <end position="76"/>
    </location>
</feature>
<accession>A0A7S2NPE9</accession>
<sequence length="114" mass="12136">MTNLALASFPLQSQHQGYASTYLRMGSKCLARCIQTRSCGAAGRGGVHSASLLSPQSTQQALPANENRPDPASMSAGSLLLHLPRARLRELHVDEPTLVDLLVPSPGCSVHPQH</sequence>
<gene>
    <name evidence="2" type="ORF">CBRE1094_LOCUS45285</name>
</gene>
<dbReference type="AlphaFoldDB" id="A0A7S2NPE9"/>
<feature type="compositionally biased region" description="Polar residues" evidence="1">
    <location>
        <begin position="51"/>
        <end position="62"/>
    </location>
</feature>
<reference evidence="2" key="1">
    <citation type="submission" date="2021-01" db="EMBL/GenBank/DDBJ databases">
        <authorList>
            <person name="Corre E."/>
            <person name="Pelletier E."/>
            <person name="Niang G."/>
            <person name="Scheremetjew M."/>
            <person name="Finn R."/>
            <person name="Kale V."/>
            <person name="Holt S."/>
            <person name="Cochrane G."/>
            <person name="Meng A."/>
            <person name="Brown T."/>
            <person name="Cohen L."/>
        </authorList>
    </citation>
    <scope>NUCLEOTIDE SEQUENCE</scope>
    <source>
        <strain evidence="2">UTEX LB 985</strain>
    </source>
</reference>
<dbReference type="EMBL" id="HBGU01082959">
    <property type="protein sequence ID" value="CAD9550488.1"/>
    <property type="molecule type" value="Transcribed_RNA"/>
</dbReference>